<dbReference type="Proteomes" id="UP001519064">
    <property type="component" value="Unassembled WGS sequence"/>
</dbReference>
<dbReference type="PANTHER" id="PTHR30036">
    <property type="entry name" value="D-XYLOSE-BINDING PERIPLASMIC PROTEIN"/>
    <property type="match status" value="1"/>
</dbReference>
<dbReference type="SUPFAM" id="SSF53822">
    <property type="entry name" value="Periplasmic binding protein-like I"/>
    <property type="match status" value="1"/>
</dbReference>
<organism evidence="5 6">
    <name type="scientific">Streptomyces oryzae</name>
    <dbReference type="NCBI Taxonomy" id="1434886"/>
    <lineage>
        <taxon>Bacteria</taxon>
        <taxon>Bacillati</taxon>
        <taxon>Actinomycetota</taxon>
        <taxon>Actinomycetes</taxon>
        <taxon>Kitasatosporales</taxon>
        <taxon>Streptomycetaceae</taxon>
        <taxon>Streptomyces</taxon>
    </lineage>
</organism>
<comment type="subcellular location">
    <subcellularLocation>
        <location evidence="1">Cell envelope</location>
    </subcellularLocation>
</comment>
<dbReference type="InterPro" id="IPR028082">
    <property type="entry name" value="Peripla_BP_I"/>
</dbReference>
<evidence type="ECO:0000259" key="4">
    <source>
        <dbReference type="Pfam" id="PF13407"/>
    </source>
</evidence>
<feature type="domain" description="Periplasmic binding protein" evidence="4">
    <location>
        <begin position="49"/>
        <end position="308"/>
    </location>
</feature>
<dbReference type="EMBL" id="JADKMA010000020">
    <property type="protein sequence ID" value="MBO8191340.1"/>
    <property type="molecule type" value="Genomic_DNA"/>
</dbReference>
<keyword evidence="6" id="KW-1185">Reference proteome</keyword>
<keyword evidence="2 3" id="KW-0732">Signal</keyword>
<evidence type="ECO:0000313" key="6">
    <source>
        <dbReference type="Proteomes" id="UP001519064"/>
    </source>
</evidence>
<evidence type="ECO:0000256" key="1">
    <source>
        <dbReference type="ARBA" id="ARBA00004196"/>
    </source>
</evidence>
<sequence length="371" mass="38876">MKPHRARTGAVPAAMVLALILAACGQAKLSGSHLDRNNATPRKNQAVTIGLLLPSSQATRWQQFDRPLIQRRVHKLCRDCKVRYVAGGADAAAQQQQAQSLLSSGIDVLIIGSVDSRAARPAVRQATAAQVPVIAYDQLAEGPISGYVSFSGREVGRLQGRALLKALGPGASRRSIVMLNGSPNDPNSSDFKDGSLSVLRGRVKIAKEYDVLNWSPAGAYTDMAAAISALGPGRVDGVYAANDGLAFGAIAALKAANVGPLPPVTGQDADLDAVRRIITGEQYETVYKPFSREARAAADMAVALGRGRSIADIATGTVSNSSLQDIPSVVLKPRSLTVADIGIVIKDGMYTTDQICTHPFRSACAKAGLLG</sequence>
<evidence type="ECO:0000256" key="3">
    <source>
        <dbReference type="SAM" id="SignalP"/>
    </source>
</evidence>
<dbReference type="PANTHER" id="PTHR30036:SF1">
    <property type="entry name" value="D-XYLOSE-BINDING PERIPLASMIC PROTEIN"/>
    <property type="match status" value="1"/>
</dbReference>
<dbReference type="InterPro" id="IPR025997">
    <property type="entry name" value="SBP_2_dom"/>
</dbReference>
<feature type="signal peptide" evidence="3">
    <location>
        <begin position="1"/>
        <end position="27"/>
    </location>
</feature>
<dbReference type="InterPro" id="IPR050555">
    <property type="entry name" value="Bact_Solute-Bind_Prot2"/>
</dbReference>
<dbReference type="PROSITE" id="PS51257">
    <property type="entry name" value="PROKAR_LIPOPROTEIN"/>
    <property type="match status" value="1"/>
</dbReference>
<accession>A0ABS3X7I1</accession>
<reference evidence="5 6" key="1">
    <citation type="submission" date="2020-11" db="EMBL/GenBank/DDBJ databases">
        <title>Streptomyces spirodelae sp. nov., isolated from duckweed.</title>
        <authorList>
            <person name="Saimee Y."/>
            <person name="Duangmal K."/>
        </authorList>
    </citation>
    <scope>NUCLEOTIDE SEQUENCE [LARGE SCALE GENOMIC DNA]</scope>
    <source>
        <strain evidence="5 6">S16-07</strain>
    </source>
</reference>
<feature type="chain" id="PRO_5047329721" evidence="3">
    <location>
        <begin position="28"/>
        <end position="371"/>
    </location>
</feature>
<dbReference type="RefSeq" id="WP_209238431.1">
    <property type="nucleotide sequence ID" value="NZ_JADKMA010000020.1"/>
</dbReference>
<evidence type="ECO:0000313" key="5">
    <source>
        <dbReference type="EMBL" id="MBO8191340.1"/>
    </source>
</evidence>
<proteinExistence type="predicted"/>
<dbReference type="Pfam" id="PF13407">
    <property type="entry name" value="Peripla_BP_4"/>
    <property type="match status" value="1"/>
</dbReference>
<dbReference type="Gene3D" id="3.40.50.2300">
    <property type="match status" value="2"/>
</dbReference>
<gene>
    <name evidence="5" type="ORF">ITI46_06485</name>
</gene>
<evidence type="ECO:0000256" key="2">
    <source>
        <dbReference type="ARBA" id="ARBA00022729"/>
    </source>
</evidence>
<comment type="caution">
    <text evidence="5">The sequence shown here is derived from an EMBL/GenBank/DDBJ whole genome shotgun (WGS) entry which is preliminary data.</text>
</comment>
<protein>
    <submittedName>
        <fullName evidence="5">Substrate-binding domain-containing protein</fullName>
    </submittedName>
</protein>
<name>A0ABS3X7I1_9ACTN</name>